<evidence type="ECO:0000256" key="1">
    <source>
        <dbReference type="ARBA" id="ARBA00004964"/>
    </source>
</evidence>
<feature type="domain" description="Aminoglycoside phosphotransferase" evidence="15">
    <location>
        <begin position="261"/>
        <end position="389"/>
    </location>
</feature>
<dbReference type="GO" id="GO:0005978">
    <property type="term" value="P:glycogen biosynthetic process"/>
    <property type="evidence" value="ECO:0007669"/>
    <property type="project" value="UniProtKB-UniPathway"/>
</dbReference>
<dbReference type="SUPFAM" id="SSF56112">
    <property type="entry name" value="Protein kinase-like (PK-like)"/>
    <property type="match status" value="1"/>
</dbReference>
<accession>A0A4Y9FVM8</accession>
<keyword evidence="12" id="KW-0119">Carbohydrate metabolism</keyword>
<comment type="subunit">
    <text evidence="3">Monomer.</text>
</comment>
<evidence type="ECO:0000256" key="7">
    <source>
        <dbReference type="ARBA" id="ARBA00022679"/>
    </source>
</evidence>
<evidence type="ECO:0000256" key="2">
    <source>
        <dbReference type="ARBA" id="ARBA00006219"/>
    </source>
</evidence>
<evidence type="ECO:0000256" key="5">
    <source>
        <dbReference type="ARBA" id="ARBA00013882"/>
    </source>
</evidence>
<evidence type="ECO:0000256" key="8">
    <source>
        <dbReference type="ARBA" id="ARBA00022741"/>
    </source>
</evidence>
<keyword evidence="18" id="KW-1185">Reference proteome</keyword>
<evidence type="ECO:0000256" key="10">
    <source>
        <dbReference type="ARBA" id="ARBA00022840"/>
    </source>
</evidence>
<evidence type="ECO:0000256" key="12">
    <source>
        <dbReference type="ARBA" id="ARBA00023277"/>
    </source>
</evidence>
<evidence type="ECO:0000259" key="15">
    <source>
        <dbReference type="Pfam" id="PF01636"/>
    </source>
</evidence>
<keyword evidence="9" id="KW-0418">Kinase</keyword>
<evidence type="ECO:0000256" key="4">
    <source>
        <dbReference type="ARBA" id="ARBA00011962"/>
    </source>
</evidence>
<comment type="similarity">
    <text evidence="2">Belongs to the aminoglycoside phosphotransferase family.</text>
</comment>
<keyword evidence="11" id="KW-0320">Glycogen biosynthesis</keyword>
<organism evidence="17 18">
    <name type="scientific">Microbacterium paludicola</name>
    <dbReference type="NCBI Taxonomy" id="300019"/>
    <lineage>
        <taxon>Bacteria</taxon>
        <taxon>Bacillati</taxon>
        <taxon>Actinomycetota</taxon>
        <taxon>Actinomycetes</taxon>
        <taxon>Micrococcales</taxon>
        <taxon>Microbacteriaceae</taxon>
        <taxon>Microbacterium</taxon>
    </lineage>
</organism>
<keyword evidence="10" id="KW-0067">ATP-binding</keyword>
<sequence>MSESLENEDALWQGYLSRTRWFGGKGRPFHVSGVRPFAELPVDPAPEGVGRVTVYLVTVDYSDDEGGAEQYHVPLSRYDEVQERIAYAFVGSVEGEDGHPVHLYDAAHDRAAMTLWLEGFVEAEATGTAQLGGMRFRRVPGVALNPELQSAPLTGEQSNSSVKFDDTAIMKLFRKVRPGVNPDIEIHEVLTRGGSEYVADLYGWIEIDLPEDEGVLQLAMLQEFLRTASDGFELATGSVRTLLAHLDLSVEESGGDFAGEATRLGEALAEVHRMLRDSFPKQGRGEDSTGELADAMIARLEQARRVVPEVEPYAARLSAAYDAVAALGQLDVQRVHGDLHLGQTLRTSHGWKIVDFEGEPGRPFAERALPDSPWRDVAGMLRSFDYAARVVEMSTGGGEDPDAPLRAQRAREWSARARRHFLEGYVAALGNGPELSPQQSVLLDAYVADKAVYEAVYEKRNRPSWIAIPLAALERIGG</sequence>
<evidence type="ECO:0000313" key="18">
    <source>
        <dbReference type="Proteomes" id="UP000298358"/>
    </source>
</evidence>
<evidence type="ECO:0000256" key="13">
    <source>
        <dbReference type="ARBA" id="ARBA00031251"/>
    </source>
</evidence>
<dbReference type="AlphaFoldDB" id="A0A4Y9FVM8"/>
<dbReference type="Gene3D" id="3.90.1200.10">
    <property type="match status" value="1"/>
</dbReference>
<dbReference type="OrthoDB" id="3787729at2"/>
<keyword evidence="7" id="KW-0808">Transferase</keyword>
<evidence type="ECO:0000256" key="3">
    <source>
        <dbReference type="ARBA" id="ARBA00011245"/>
    </source>
</evidence>
<name>A0A4Y9FVM8_9MICO</name>
<comment type="caution">
    <text evidence="17">The sequence shown here is derived from an EMBL/GenBank/DDBJ whole genome shotgun (WGS) entry which is preliminary data.</text>
</comment>
<comment type="pathway">
    <text evidence="1">Glycan biosynthesis; glycogen biosynthesis.</text>
</comment>
<evidence type="ECO:0000313" key="17">
    <source>
        <dbReference type="EMBL" id="TFU33333.1"/>
    </source>
</evidence>
<proteinExistence type="inferred from homology"/>
<keyword evidence="8" id="KW-0547">Nucleotide-binding</keyword>
<evidence type="ECO:0000256" key="9">
    <source>
        <dbReference type="ARBA" id="ARBA00022777"/>
    </source>
</evidence>
<dbReference type="GO" id="GO:0016301">
    <property type="term" value="F:kinase activity"/>
    <property type="evidence" value="ECO:0007669"/>
    <property type="project" value="UniProtKB-KW"/>
</dbReference>
<dbReference type="InterPro" id="IPR002575">
    <property type="entry name" value="Aminoglycoside_PTrfase"/>
</dbReference>
<dbReference type="InterPro" id="IPR011009">
    <property type="entry name" value="Kinase-like_dom_sf"/>
</dbReference>
<dbReference type="Pfam" id="PF18085">
    <property type="entry name" value="Mak_N_cap"/>
    <property type="match status" value="1"/>
</dbReference>
<feature type="domain" description="Maltokinase N-terminal cap" evidence="16">
    <location>
        <begin position="15"/>
        <end position="109"/>
    </location>
</feature>
<dbReference type="Pfam" id="PF01636">
    <property type="entry name" value="APH"/>
    <property type="match status" value="1"/>
</dbReference>
<gene>
    <name evidence="17" type="ORF">E4U02_06295</name>
</gene>
<dbReference type="InterPro" id="IPR040999">
    <property type="entry name" value="Mak_N_cap"/>
</dbReference>
<dbReference type="EMBL" id="SPQB01000010">
    <property type="protein sequence ID" value="TFU33333.1"/>
    <property type="molecule type" value="Genomic_DNA"/>
</dbReference>
<keyword evidence="6" id="KW-0321">Glycogen metabolism</keyword>
<dbReference type="GO" id="GO:0005524">
    <property type="term" value="F:ATP binding"/>
    <property type="evidence" value="ECO:0007669"/>
    <property type="project" value="UniProtKB-KW"/>
</dbReference>
<evidence type="ECO:0000256" key="6">
    <source>
        <dbReference type="ARBA" id="ARBA00022600"/>
    </source>
</evidence>
<dbReference type="EC" id="2.7.1.175" evidence="4"/>
<evidence type="ECO:0000256" key="11">
    <source>
        <dbReference type="ARBA" id="ARBA00023056"/>
    </source>
</evidence>
<dbReference type="UniPathway" id="UPA00164"/>
<dbReference type="Proteomes" id="UP000298358">
    <property type="component" value="Unassembled WGS sequence"/>
</dbReference>
<evidence type="ECO:0000256" key="14">
    <source>
        <dbReference type="ARBA" id="ARBA00049067"/>
    </source>
</evidence>
<reference evidence="17 18" key="1">
    <citation type="submission" date="2019-03" db="EMBL/GenBank/DDBJ databases">
        <title>Diversity of the mouse oral microbiome.</title>
        <authorList>
            <person name="Joseph S."/>
            <person name="Aduse-Opoku J."/>
            <person name="Curtis M."/>
            <person name="Wade W."/>
            <person name="Hashim A."/>
        </authorList>
    </citation>
    <scope>NUCLEOTIDE SEQUENCE [LARGE SCALE GENOMIC DNA]</scope>
    <source>
        <strain evidence="17 18">P1012</strain>
    </source>
</reference>
<comment type="catalytic activity">
    <reaction evidence="14">
        <text>D-maltose + ATP = alpha-maltose 1-phosphate + ADP + H(+)</text>
        <dbReference type="Rhea" id="RHEA:31915"/>
        <dbReference type="ChEBI" id="CHEBI:15378"/>
        <dbReference type="ChEBI" id="CHEBI:17306"/>
        <dbReference type="ChEBI" id="CHEBI:30616"/>
        <dbReference type="ChEBI" id="CHEBI:63576"/>
        <dbReference type="ChEBI" id="CHEBI:456216"/>
        <dbReference type="EC" id="2.7.1.175"/>
    </reaction>
</comment>
<protein>
    <recommendedName>
        <fullName evidence="5">Maltokinase</fullName>
        <ecNumber evidence="4">2.7.1.175</ecNumber>
    </recommendedName>
    <alternativeName>
        <fullName evidence="13">Maltose-1-phosphate synthase</fullName>
    </alternativeName>
</protein>
<evidence type="ECO:0000259" key="16">
    <source>
        <dbReference type="Pfam" id="PF18085"/>
    </source>
</evidence>